<feature type="compositionally biased region" description="Polar residues" evidence="3">
    <location>
        <begin position="178"/>
        <end position="221"/>
    </location>
</feature>
<dbReference type="PANTHER" id="PTHR22792:SF132">
    <property type="entry name" value="LA-RELATED PROTEIN 1"/>
    <property type="match status" value="1"/>
</dbReference>
<dbReference type="SUPFAM" id="SSF46785">
    <property type="entry name" value="Winged helix' DNA-binding domain"/>
    <property type="match status" value="1"/>
</dbReference>
<feature type="compositionally biased region" description="Polar residues" evidence="3">
    <location>
        <begin position="254"/>
        <end position="265"/>
    </location>
</feature>
<evidence type="ECO:0000256" key="2">
    <source>
        <dbReference type="PROSITE-ProRule" id="PRU00332"/>
    </source>
</evidence>
<proteinExistence type="predicted"/>
<dbReference type="PANTHER" id="PTHR22792">
    <property type="entry name" value="LUPUS LA PROTEIN-RELATED"/>
    <property type="match status" value="1"/>
</dbReference>
<feature type="compositionally biased region" description="Basic and acidic residues" evidence="3">
    <location>
        <begin position="267"/>
        <end position="288"/>
    </location>
</feature>
<organism evidence="5 6">
    <name type="scientific">Rhamnella rubrinervis</name>
    <dbReference type="NCBI Taxonomy" id="2594499"/>
    <lineage>
        <taxon>Eukaryota</taxon>
        <taxon>Viridiplantae</taxon>
        <taxon>Streptophyta</taxon>
        <taxon>Embryophyta</taxon>
        <taxon>Tracheophyta</taxon>
        <taxon>Spermatophyta</taxon>
        <taxon>Magnoliopsida</taxon>
        <taxon>eudicotyledons</taxon>
        <taxon>Gunneridae</taxon>
        <taxon>Pentapetalae</taxon>
        <taxon>rosids</taxon>
        <taxon>fabids</taxon>
        <taxon>Rosales</taxon>
        <taxon>Rhamnaceae</taxon>
        <taxon>rhamnoid group</taxon>
        <taxon>Rhamneae</taxon>
        <taxon>Rhamnella</taxon>
    </lineage>
</organism>
<feature type="compositionally biased region" description="Low complexity" evidence="3">
    <location>
        <begin position="496"/>
        <end position="509"/>
    </location>
</feature>
<evidence type="ECO:0000259" key="4">
    <source>
        <dbReference type="PROSITE" id="PS50961"/>
    </source>
</evidence>
<comment type="caution">
    <text evidence="5">The sequence shown here is derived from an EMBL/GenBank/DDBJ whole genome shotgun (WGS) entry which is preliminary data.</text>
</comment>
<dbReference type="InterPro" id="IPR036390">
    <property type="entry name" value="WH_DNA-bd_sf"/>
</dbReference>
<dbReference type="GO" id="GO:0005737">
    <property type="term" value="C:cytoplasm"/>
    <property type="evidence" value="ECO:0007669"/>
    <property type="project" value="UniProtKB-ARBA"/>
</dbReference>
<dbReference type="SMART" id="SM00715">
    <property type="entry name" value="LA"/>
    <property type="match status" value="1"/>
</dbReference>
<gene>
    <name evidence="5" type="ORF">FNV43_RR18622</name>
</gene>
<feature type="compositionally biased region" description="Polar residues" evidence="3">
    <location>
        <begin position="519"/>
        <end position="535"/>
    </location>
</feature>
<evidence type="ECO:0000256" key="3">
    <source>
        <dbReference type="SAM" id="MobiDB-lite"/>
    </source>
</evidence>
<dbReference type="Proteomes" id="UP000796880">
    <property type="component" value="Unassembled WGS sequence"/>
</dbReference>
<dbReference type="OrthoDB" id="340227at2759"/>
<feature type="domain" description="HTH La-type RNA-binding" evidence="4">
    <location>
        <begin position="370"/>
        <end position="459"/>
    </location>
</feature>
<feature type="region of interest" description="Disordered" evidence="3">
    <location>
        <begin position="1"/>
        <end position="305"/>
    </location>
</feature>
<dbReference type="InterPro" id="IPR045180">
    <property type="entry name" value="La_dom_prot"/>
</dbReference>
<dbReference type="PROSITE" id="PS50961">
    <property type="entry name" value="HTH_LA"/>
    <property type="match status" value="1"/>
</dbReference>
<dbReference type="GO" id="GO:0003723">
    <property type="term" value="F:RNA binding"/>
    <property type="evidence" value="ECO:0007669"/>
    <property type="project" value="UniProtKB-UniRule"/>
</dbReference>
<feature type="compositionally biased region" description="Pro residues" evidence="3">
    <location>
        <begin position="315"/>
        <end position="329"/>
    </location>
</feature>
<evidence type="ECO:0000313" key="6">
    <source>
        <dbReference type="Proteomes" id="UP000796880"/>
    </source>
</evidence>
<evidence type="ECO:0000313" key="5">
    <source>
        <dbReference type="EMBL" id="KAF3440338.1"/>
    </source>
</evidence>
<sequence>MATSNTVSNNSTAAAAAAAASSPRHAGDSFSSPQSRRASRAGTPPWTQIVRGESEPIAAVPSSPSATSSMSVVEPVVAAAASSSSSASSSPSPVEESVAESSENGSGPNGNAGKRPAWNKPSNGAAEVGPVMGAVSWPPLSESTKASSKSSPESSKGSLDGSSSISVSQGIGTTTTSLQKQPNPTSTPNHTAPTRQRSMKRNNANVPSNVGNPQQQPSASQVVEMPPNNPSPKDNAHRSGFGSHNHGGGDHPQPRNSFRGRNSGSHPRGDGSHHHNYGSRRDQDRGNHDWNGPRNFNGRDTHMQPQRVVSRFRGPTPPASSTPFIHPPPVRPYGSPIGFGELQSHVVYVAPHPESLRMPFVAPIGSLYFTAPDPQLHSKIVNQIDYYFSNENLIKDTYLRQNMDDQGWVPIKLIAGFNKVMHLTDNIQLILDAVRISNILEVQGDKVRRRNDWMRWVMPPSVQFPNVPSPRTPGKSSHDMLAGRVQGIALEEKSNNSHSHSSVQNNSSHPQLSDDEGTGQFSVQTGADRSISARN</sequence>
<dbReference type="Gene3D" id="1.10.10.10">
    <property type="entry name" value="Winged helix-like DNA-binding domain superfamily/Winged helix DNA-binding domain"/>
    <property type="match status" value="1"/>
</dbReference>
<feature type="compositionally biased region" description="Low complexity" evidence="3">
    <location>
        <begin position="141"/>
        <end position="177"/>
    </location>
</feature>
<dbReference type="EMBL" id="VOIH02000008">
    <property type="protein sequence ID" value="KAF3440338.1"/>
    <property type="molecule type" value="Genomic_DNA"/>
</dbReference>
<feature type="region of interest" description="Disordered" evidence="3">
    <location>
        <begin position="489"/>
        <end position="535"/>
    </location>
</feature>
<reference evidence="5" key="1">
    <citation type="submission" date="2020-03" db="EMBL/GenBank/DDBJ databases">
        <title>A high-quality chromosome-level genome assembly of a woody plant with both climbing and erect habits, Rhamnella rubrinervis.</title>
        <authorList>
            <person name="Lu Z."/>
            <person name="Yang Y."/>
            <person name="Zhu X."/>
            <person name="Sun Y."/>
        </authorList>
    </citation>
    <scope>NUCLEOTIDE SEQUENCE</scope>
    <source>
        <strain evidence="5">BYM</strain>
        <tissue evidence="5">Leaf</tissue>
    </source>
</reference>
<dbReference type="FunFam" id="1.10.10.10:FF:000131">
    <property type="entry name" value="la-related protein 1B isoform X2"/>
    <property type="match status" value="1"/>
</dbReference>
<keyword evidence="1 2" id="KW-0694">RNA-binding</keyword>
<dbReference type="InterPro" id="IPR036388">
    <property type="entry name" value="WH-like_DNA-bd_sf"/>
</dbReference>
<protein>
    <recommendedName>
        <fullName evidence="4">HTH La-type RNA-binding domain-containing protein</fullName>
    </recommendedName>
</protein>
<dbReference type="Pfam" id="PF05383">
    <property type="entry name" value="La"/>
    <property type="match status" value="1"/>
</dbReference>
<feature type="region of interest" description="Disordered" evidence="3">
    <location>
        <begin position="310"/>
        <end position="329"/>
    </location>
</feature>
<feature type="compositionally biased region" description="Low complexity" evidence="3">
    <location>
        <begin position="1"/>
        <end position="22"/>
    </location>
</feature>
<keyword evidence="6" id="KW-1185">Reference proteome</keyword>
<dbReference type="AlphaFoldDB" id="A0A8K0GWK3"/>
<dbReference type="CDD" id="cd07323">
    <property type="entry name" value="LAM"/>
    <property type="match status" value="1"/>
</dbReference>
<evidence type="ECO:0000256" key="1">
    <source>
        <dbReference type="ARBA" id="ARBA00022884"/>
    </source>
</evidence>
<feature type="compositionally biased region" description="Low complexity" evidence="3">
    <location>
        <begin position="55"/>
        <end position="103"/>
    </location>
</feature>
<name>A0A8K0GWK3_9ROSA</name>
<dbReference type="InterPro" id="IPR006630">
    <property type="entry name" value="La_HTH"/>
</dbReference>
<accession>A0A8K0GWK3</accession>